<dbReference type="SUPFAM" id="SSF53335">
    <property type="entry name" value="S-adenosyl-L-methionine-dependent methyltransferases"/>
    <property type="match status" value="1"/>
</dbReference>
<dbReference type="Proteomes" id="UP000018780">
    <property type="component" value="Chromosome"/>
</dbReference>
<evidence type="ECO:0000256" key="2">
    <source>
        <dbReference type="ARBA" id="ARBA00022679"/>
    </source>
</evidence>
<dbReference type="PANTHER" id="PTHR13090:SF1">
    <property type="entry name" value="ARGININE-HYDROXYLASE NDUFAF5, MITOCHONDRIAL"/>
    <property type="match status" value="1"/>
</dbReference>
<protein>
    <submittedName>
        <fullName evidence="3">SAM-dependent methyltransferase</fullName>
    </submittedName>
</protein>
<dbReference type="AlphaFoldDB" id="V9VXY5"/>
<organism evidence="3 4">
    <name type="scientific">Leisingera methylohalidivorans DSM 14336</name>
    <dbReference type="NCBI Taxonomy" id="999552"/>
    <lineage>
        <taxon>Bacteria</taxon>
        <taxon>Pseudomonadati</taxon>
        <taxon>Pseudomonadota</taxon>
        <taxon>Alphaproteobacteria</taxon>
        <taxon>Rhodobacterales</taxon>
        <taxon>Roseobacteraceae</taxon>
        <taxon>Leisingera</taxon>
    </lineage>
</organism>
<dbReference type="PANTHER" id="PTHR13090">
    <property type="entry name" value="ARGININE-HYDROXYLASE NDUFAF5, MITOCHONDRIAL"/>
    <property type="match status" value="1"/>
</dbReference>
<dbReference type="PATRIC" id="fig|999552.6.peg.3944"/>
<dbReference type="HOGENOM" id="CLU_046586_0_3_5"/>
<proteinExistence type="predicted"/>
<reference evidence="3 4" key="1">
    <citation type="submission" date="2013-09" db="EMBL/GenBank/DDBJ databases">
        <authorList>
            <consortium name="DOE Joint Genome Institute"/>
            <person name="Klenk H.-P."/>
            <person name="Huntemann M."/>
            <person name="Han J."/>
            <person name="Chen A."/>
            <person name="Kyrpides N."/>
            <person name="Mavromatis K."/>
            <person name="Markowitz V."/>
            <person name="Palaniappan K."/>
            <person name="Ivanova N."/>
            <person name="Schaumberg A."/>
            <person name="Pati A."/>
            <person name="Liolios K."/>
            <person name="Nordberg H.P."/>
            <person name="Cantor M.N."/>
            <person name="Hua S.X."/>
            <person name="Woyke T."/>
        </authorList>
    </citation>
    <scope>NUCLEOTIDE SEQUENCE [LARGE SCALE GENOMIC DNA]</scope>
    <source>
        <strain evidence="3 4">DSM 14336</strain>
    </source>
</reference>
<dbReference type="InterPro" id="IPR029063">
    <property type="entry name" value="SAM-dependent_MTases_sf"/>
</dbReference>
<keyword evidence="4" id="KW-1185">Reference proteome</keyword>
<evidence type="ECO:0000256" key="1">
    <source>
        <dbReference type="ARBA" id="ARBA00022603"/>
    </source>
</evidence>
<dbReference type="EMBL" id="CP006773">
    <property type="protein sequence ID" value="AHD02594.1"/>
    <property type="molecule type" value="Genomic_DNA"/>
</dbReference>
<gene>
    <name evidence="3" type="ORF">METH_19925</name>
</gene>
<name>V9VXY5_9RHOB</name>
<dbReference type="GO" id="GO:0032259">
    <property type="term" value="P:methylation"/>
    <property type="evidence" value="ECO:0007669"/>
    <property type="project" value="UniProtKB-KW"/>
</dbReference>
<dbReference type="GO" id="GO:0008168">
    <property type="term" value="F:methyltransferase activity"/>
    <property type="evidence" value="ECO:0007669"/>
    <property type="project" value="UniProtKB-KW"/>
</dbReference>
<dbReference type="InterPro" id="IPR050602">
    <property type="entry name" value="Malonyl-ACP_OMT"/>
</dbReference>
<dbReference type="STRING" id="999552.METH_19925"/>
<keyword evidence="1 3" id="KW-0489">Methyltransferase</keyword>
<accession>V9VXY5</accession>
<evidence type="ECO:0000313" key="3">
    <source>
        <dbReference type="EMBL" id="AHD02594.1"/>
    </source>
</evidence>
<sequence>MTQAPAQLFDRRTLAARRARRRPDALFLHQMARDEAEDRLSMVNRRFTTPAVVCPFPEVWEGFLPGAAVVPDDDVLTLEEGAHDVLIHAMCLHWANDPVGQLIQCRRALKEDGLLLVVMLGGHTLQELRAAMAEAETVVMGGLSPRVAPMGEIRDLGGLLQRAGFALPVADLVPLTAEYRNLTHLIHDLRGMGETNALAQRLKNPAPRALFELADHIYQKHFANLEGRLPATFELVCLTGWSPSDNQQKPLRPGSARMRLADALRVPETKLKP</sequence>
<evidence type="ECO:0000313" key="4">
    <source>
        <dbReference type="Proteomes" id="UP000018780"/>
    </source>
</evidence>
<keyword evidence="2 3" id="KW-0808">Transferase</keyword>
<dbReference type="RefSeq" id="WP_024092108.1">
    <property type="nucleotide sequence ID" value="NC_023135.1"/>
</dbReference>
<dbReference type="OrthoDB" id="9793723at2"/>
<dbReference type="Gene3D" id="3.40.50.150">
    <property type="entry name" value="Vaccinia Virus protein VP39"/>
    <property type="match status" value="1"/>
</dbReference>
<dbReference type="KEGG" id="lmd:METH_19925"/>